<dbReference type="AlphaFoldDB" id="A0A9D1I6M1"/>
<comment type="caution">
    <text evidence="7">The sequence shown here is derived from an EMBL/GenBank/DDBJ whole genome shotgun (WGS) entry which is preliminary data.</text>
</comment>
<dbReference type="Proteomes" id="UP000824091">
    <property type="component" value="Unassembled WGS sequence"/>
</dbReference>
<feature type="transmembrane region" description="Helical" evidence="5">
    <location>
        <begin position="49"/>
        <end position="70"/>
    </location>
</feature>
<feature type="transmembrane region" description="Helical" evidence="5">
    <location>
        <begin position="299"/>
        <end position="320"/>
    </location>
</feature>
<comment type="subcellular location">
    <subcellularLocation>
        <location evidence="5">Cell membrane</location>
        <topology evidence="5">Multi-pass membrane protein</topology>
    </subcellularLocation>
</comment>
<accession>A0A9D1I6M1</accession>
<dbReference type="GO" id="GO:0005576">
    <property type="term" value="C:extracellular region"/>
    <property type="evidence" value="ECO:0007669"/>
    <property type="project" value="TreeGrafter"/>
</dbReference>
<dbReference type="InterPro" id="IPR005372">
    <property type="entry name" value="UPF0182"/>
</dbReference>
<keyword evidence="2 5" id="KW-0812">Transmembrane</keyword>
<proteinExistence type="inferred from homology"/>
<feature type="transmembrane region" description="Helical" evidence="5">
    <location>
        <begin position="259"/>
        <end position="279"/>
    </location>
</feature>
<gene>
    <name evidence="7" type="ORF">IAD16_05860</name>
</gene>
<dbReference type="PANTHER" id="PTHR39344">
    <property type="entry name" value="UPF0182 PROTEIN SLL1060"/>
    <property type="match status" value="1"/>
</dbReference>
<evidence type="ECO:0000256" key="6">
    <source>
        <dbReference type="SAM" id="MobiDB-lite"/>
    </source>
</evidence>
<feature type="region of interest" description="Disordered" evidence="6">
    <location>
        <begin position="896"/>
        <end position="924"/>
    </location>
</feature>
<keyword evidence="1 5" id="KW-1003">Cell membrane</keyword>
<feature type="compositionally biased region" description="Polar residues" evidence="6">
    <location>
        <begin position="915"/>
        <end position="924"/>
    </location>
</feature>
<sequence length="967" mass="110069">MGKAKKRISIAILVIVVLLALFASLIGFISDFLWFKEMGYLSVFFKQLVTQLTVGIPTLIIITGLVYLYLTKLRKGYFAKIASSEETNLKKLKITTLILSIVFGIFATVMTVMQLWFEILKFSNSTSFGIDDPLFGLDISFYIFRFDFLTQLNEILIGVIMGFIILTVIYYIILMAVRTPDVFKEEVPPDARYAGPEEEYNKDNPFTQNKKKTAKNNDFFGKFAEAFMGKGFSPKQQKPKRQFDDNNFRQLMQIASGKIALLGFIFFIMLAVNFFLQQFDLLHVHTGAVYGAGFTDVTITLWKLRILCVLSVLAAVLFVINMKKKTYKKILTVPVIMIAVGLVGSGASLLVQYAIVSPDELNKESEYLQRNIEYTQYAYQLDDVITTDFAADNTLDAADLVENTETISNIRINDFVPTQQFYNQTQSIRQYYTFNDVDNDRYMINGKYTQTYLATREIDEEKISDSWLNRHLKYTHGYGITLSRVDQVTSSGQPEVLIGNIPPESSVEEIQITRPEIYFGELSNEYVIVGTDEEEFDYPSGDSNEYTFYEGTAGIKLNFFNRLVFAAREGSLKLLVSSNIDSDSRIIINRNVMDRVQTIMPYLSYESDPYMVTVDGKLYWMIDAYTSSSNYPYSQPFDENGTNYIRNSIKVVVDAYNGDVDFYVVDEEDPIAMTYAKIYPELFKSGDEMPEALKAHIRYPNYLLQIQANIYTRYHMEDIGVFYLNEDQWDIANEIYGTEQVQMEPTYYIAKLPGEDTAEFFNSIPFTPKSKKNMTALLIARNDGEHYGELMLYQFPKNKTVYGPEQIEAQIDQNTEISKEFSLWNSAGTKYSRGNMFVIPVNSSILYVEPVYLEATNSSIPEVKRIIVAYGDRIAYEETLEECLVSLFGEEAADSIDASDESVTQEPSGDGGQTETGQPSEELSQTELIQNAVTAYDNAQAAVQSGDWAGYGRYMEELEQILNELAS</sequence>
<dbReference type="PANTHER" id="PTHR39344:SF1">
    <property type="entry name" value="UPF0182 PROTEIN SLL1060"/>
    <property type="match status" value="1"/>
</dbReference>
<feature type="transmembrane region" description="Helical" evidence="5">
    <location>
        <begin position="332"/>
        <end position="355"/>
    </location>
</feature>
<dbReference type="HAMAP" id="MF_01600">
    <property type="entry name" value="UPF0182"/>
    <property type="match status" value="1"/>
</dbReference>
<organism evidence="7 8">
    <name type="scientific">Candidatus Fimisoma avicola</name>
    <dbReference type="NCBI Taxonomy" id="2840826"/>
    <lineage>
        <taxon>Bacteria</taxon>
        <taxon>Bacillati</taxon>
        <taxon>Bacillota</taxon>
        <taxon>Clostridia</taxon>
        <taxon>Eubacteriales</taxon>
        <taxon>Candidatus Fimisoma</taxon>
    </lineage>
</organism>
<dbReference type="EMBL" id="DVMO01000086">
    <property type="protein sequence ID" value="HIU27885.1"/>
    <property type="molecule type" value="Genomic_DNA"/>
</dbReference>
<comment type="similarity">
    <text evidence="5">Belongs to the UPF0182 family.</text>
</comment>
<reference evidence="7" key="2">
    <citation type="journal article" date="2021" name="PeerJ">
        <title>Extensive microbial diversity within the chicken gut microbiome revealed by metagenomics and culture.</title>
        <authorList>
            <person name="Gilroy R."/>
            <person name="Ravi A."/>
            <person name="Getino M."/>
            <person name="Pursley I."/>
            <person name="Horton D.L."/>
            <person name="Alikhan N.F."/>
            <person name="Baker D."/>
            <person name="Gharbi K."/>
            <person name="Hall N."/>
            <person name="Watson M."/>
            <person name="Adriaenssens E.M."/>
            <person name="Foster-Nyarko E."/>
            <person name="Jarju S."/>
            <person name="Secka A."/>
            <person name="Antonio M."/>
            <person name="Oren A."/>
            <person name="Chaudhuri R.R."/>
            <person name="La Ragione R."/>
            <person name="Hildebrand F."/>
            <person name="Pallen M.J."/>
        </authorList>
    </citation>
    <scope>NUCLEOTIDE SEQUENCE</scope>
    <source>
        <strain evidence="7">11300</strain>
    </source>
</reference>
<evidence type="ECO:0000256" key="5">
    <source>
        <dbReference type="HAMAP-Rule" id="MF_01600"/>
    </source>
</evidence>
<evidence type="ECO:0000256" key="2">
    <source>
        <dbReference type="ARBA" id="ARBA00022692"/>
    </source>
</evidence>
<evidence type="ECO:0000256" key="4">
    <source>
        <dbReference type="ARBA" id="ARBA00023136"/>
    </source>
</evidence>
<keyword evidence="4 5" id="KW-0472">Membrane</keyword>
<dbReference type="Pfam" id="PF03699">
    <property type="entry name" value="UPF0182"/>
    <property type="match status" value="1"/>
</dbReference>
<keyword evidence="3 5" id="KW-1133">Transmembrane helix</keyword>
<feature type="transmembrane region" description="Helical" evidence="5">
    <location>
        <begin position="7"/>
        <end position="29"/>
    </location>
</feature>
<evidence type="ECO:0000313" key="8">
    <source>
        <dbReference type="Proteomes" id="UP000824091"/>
    </source>
</evidence>
<name>A0A9D1I6M1_9FIRM</name>
<feature type="transmembrane region" description="Helical" evidence="5">
    <location>
        <begin position="155"/>
        <end position="174"/>
    </location>
</feature>
<dbReference type="GO" id="GO:0005886">
    <property type="term" value="C:plasma membrane"/>
    <property type="evidence" value="ECO:0007669"/>
    <property type="project" value="UniProtKB-SubCell"/>
</dbReference>
<reference evidence="7" key="1">
    <citation type="submission" date="2020-10" db="EMBL/GenBank/DDBJ databases">
        <authorList>
            <person name="Gilroy R."/>
        </authorList>
    </citation>
    <scope>NUCLEOTIDE SEQUENCE</scope>
    <source>
        <strain evidence="7">11300</strain>
    </source>
</reference>
<evidence type="ECO:0000256" key="3">
    <source>
        <dbReference type="ARBA" id="ARBA00022989"/>
    </source>
</evidence>
<evidence type="ECO:0000256" key="1">
    <source>
        <dbReference type="ARBA" id="ARBA00022475"/>
    </source>
</evidence>
<protein>
    <recommendedName>
        <fullName evidence="5">UPF0182 protein IAD16_05860</fullName>
    </recommendedName>
</protein>
<evidence type="ECO:0000313" key="7">
    <source>
        <dbReference type="EMBL" id="HIU27885.1"/>
    </source>
</evidence>
<feature type="transmembrane region" description="Helical" evidence="5">
    <location>
        <begin position="97"/>
        <end position="117"/>
    </location>
</feature>